<dbReference type="AlphaFoldDB" id="A0A9N9H4K8"/>
<feature type="compositionally biased region" description="Basic and acidic residues" evidence="1">
    <location>
        <begin position="15"/>
        <end position="34"/>
    </location>
</feature>
<accession>A0A9N9H4K8</accession>
<feature type="compositionally biased region" description="Basic and acidic residues" evidence="1">
    <location>
        <begin position="42"/>
        <end position="87"/>
    </location>
</feature>
<feature type="non-terminal residue" evidence="2">
    <location>
        <position position="108"/>
    </location>
</feature>
<evidence type="ECO:0000313" key="3">
    <source>
        <dbReference type="Proteomes" id="UP000789706"/>
    </source>
</evidence>
<evidence type="ECO:0000313" key="2">
    <source>
        <dbReference type="EMBL" id="CAG8658042.1"/>
    </source>
</evidence>
<organism evidence="2 3">
    <name type="scientific">Diversispora eburnea</name>
    <dbReference type="NCBI Taxonomy" id="1213867"/>
    <lineage>
        <taxon>Eukaryota</taxon>
        <taxon>Fungi</taxon>
        <taxon>Fungi incertae sedis</taxon>
        <taxon>Mucoromycota</taxon>
        <taxon>Glomeromycotina</taxon>
        <taxon>Glomeromycetes</taxon>
        <taxon>Diversisporales</taxon>
        <taxon>Diversisporaceae</taxon>
        <taxon>Diversispora</taxon>
    </lineage>
</organism>
<feature type="region of interest" description="Disordered" evidence="1">
    <location>
        <begin position="1"/>
        <end position="88"/>
    </location>
</feature>
<proteinExistence type="predicted"/>
<keyword evidence="3" id="KW-1185">Reference proteome</keyword>
<dbReference type="Proteomes" id="UP000789706">
    <property type="component" value="Unassembled WGS sequence"/>
</dbReference>
<sequence>GWEGRKKFGKTTNARKPEEMSEERIAICEKDSRKRQSKARKSGKEDDQTGKKEVRLEERRTRKKKERDENRTMRKKEREEDRKRCESTKWNIATLGEKKRKQKRKKDI</sequence>
<reference evidence="2" key="1">
    <citation type="submission" date="2021-06" db="EMBL/GenBank/DDBJ databases">
        <authorList>
            <person name="Kallberg Y."/>
            <person name="Tangrot J."/>
            <person name="Rosling A."/>
        </authorList>
    </citation>
    <scope>NUCLEOTIDE SEQUENCE</scope>
    <source>
        <strain evidence="2">AZ414A</strain>
    </source>
</reference>
<protein>
    <submittedName>
        <fullName evidence="2">6623_t:CDS:1</fullName>
    </submittedName>
</protein>
<comment type="caution">
    <text evidence="2">The sequence shown here is derived from an EMBL/GenBank/DDBJ whole genome shotgun (WGS) entry which is preliminary data.</text>
</comment>
<dbReference type="EMBL" id="CAJVPK010007795">
    <property type="protein sequence ID" value="CAG8658042.1"/>
    <property type="molecule type" value="Genomic_DNA"/>
</dbReference>
<name>A0A9N9H4K8_9GLOM</name>
<gene>
    <name evidence="2" type="ORF">DEBURN_LOCUS11670</name>
</gene>
<evidence type="ECO:0000256" key="1">
    <source>
        <dbReference type="SAM" id="MobiDB-lite"/>
    </source>
</evidence>